<dbReference type="PANTHER" id="PTHR13152">
    <property type="entry name" value="TFIIH, POLYPEPTIDE 4"/>
    <property type="match status" value="1"/>
</dbReference>
<name>A0A7S3L8N3_9STRA</name>
<evidence type="ECO:0000259" key="9">
    <source>
        <dbReference type="Pfam" id="PF18307"/>
    </source>
</evidence>
<comment type="function">
    <text evidence="8">Component of the general transcription and DNA repair factor IIH (TFIIH) core complex which is involved in general and transcription-coupled nucleotide excision repair (NER) of damaged DNA.</text>
</comment>
<protein>
    <recommendedName>
        <fullName evidence="8">General transcription factor IIH subunit 4</fullName>
    </recommendedName>
</protein>
<evidence type="ECO:0000313" key="10">
    <source>
        <dbReference type="EMBL" id="CAE0410809.1"/>
    </source>
</evidence>
<dbReference type="InterPro" id="IPR040662">
    <property type="entry name" value="Tfb2_C"/>
</dbReference>
<sequence>MASTTASNASAAIGGTSGVLEYLQSVLPTATLRQLYVDEEGAKTRRGPFVCRAVVQQLSSVSQQVVARLSCTDGQFPRLGVQAWIRNGNRGLQKVLMELKQWAIIEDTCIAENVPVIKMTNEFYEGVKDCFRHLDVCPWKAVTKDLPEGVEPVKTEELERYTQRVWDAVLHFLVGSDSVEEPPQAVVNFLLDTDLMQPDPDDPARDPNLKALVITEKGYDFMLQDQHRQVWLFVEQYLQMVSDKGEKFIREALLLLICLSLARVGEAYRIGAVPKSARKMLKGWAHFGLVYLQEFPYPLPDNPQNTVTVFYPTRVATQMLGTTAEDKAKLTPASALWSLSSQALESALALPEPNDSNHLAIIVQTNFQVCAYTTSELHLRMLSLFCDVPTIRRLPNIIFMRITRDSVKSAFNLGIQARQILRFLEKNAHPKLRVRNADTPAGQGLSPVPANVVDQIWLWDRERSRVRMTEVYEHKCEGSLAKQEFRAVLEFAKDRGAHVWSSEATHEIYVDFKHAERVRAYATHWKAKIHAGRTKSEMG</sequence>
<dbReference type="GO" id="GO:0003690">
    <property type="term" value="F:double-stranded DNA binding"/>
    <property type="evidence" value="ECO:0007669"/>
    <property type="project" value="TreeGrafter"/>
</dbReference>
<evidence type="ECO:0000256" key="5">
    <source>
        <dbReference type="ARBA" id="ARBA00023163"/>
    </source>
</evidence>
<reference evidence="10" key="1">
    <citation type="submission" date="2021-01" db="EMBL/GenBank/DDBJ databases">
        <authorList>
            <person name="Corre E."/>
            <person name="Pelletier E."/>
            <person name="Niang G."/>
            <person name="Scheremetjew M."/>
            <person name="Finn R."/>
            <person name="Kale V."/>
            <person name="Holt S."/>
            <person name="Cochrane G."/>
            <person name="Meng A."/>
            <person name="Brown T."/>
            <person name="Cohen L."/>
        </authorList>
    </citation>
    <scope>NUCLEOTIDE SEQUENCE</scope>
    <source>
        <strain evidence="10">CCMP127</strain>
    </source>
</reference>
<evidence type="ECO:0000256" key="1">
    <source>
        <dbReference type="ARBA" id="ARBA00004123"/>
    </source>
</evidence>
<keyword evidence="7 8" id="KW-0539">Nucleus</keyword>
<evidence type="ECO:0000256" key="8">
    <source>
        <dbReference type="RuleBase" id="RU364024"/>
    </source>
</evidence>
<dbReference type="GO" id="GO:0005675">
    <property type="term" value="C:transcription factor TFIIH holo complex"/>
    <property type="evidence" value="ECO:0007669"/>
    <property type="project" value="TreeGrafter"/>
</dbReference>
<evidence type="ECO:0000256" key="2">
    <source>
        <dbReference type="ARBA" id="ARBA00007132"/>
    </source>
</evidence>
<comment type="similarity">
    <text evidence="2 8">Belongs to the TFB2 family.</text>
</comment>
<dbReference type="GO" id="GO:0001671">
    <property type="term" value="F:ATPase activator activity"/>
    <property type="evidence" value="ECO:0007669"/>
    <property type="project" value="InterPro"/>
</dbReference>
<feature type="domain" description="Transcription factor Tfb2 C-terminal" evidence="9">
    <location>
        <begin position="454"/>
        <end position="522"/>
    </location>
</feature>
<accession>A0A7S3L8N3</accession>
<evidence type="ECO:0000256" key="6">
    <source>
        <dbReference type="ARBA" id="ARBA00023204"/>
    </source>
</evidence>
<dbReference type="InterPro" id="IPR004598">
    <property type="entry name" value="TFIIH_p52/Tfb2"/>
</dbReference>
<dbReference type="Gene3D" id="3.30.70.2610">
    <property type="match status" value="1"/>
</dbReference>
<keyword evidence="3 8" id="KW-0227">DNA damage</keyword>
<evidence type="ECO:0000256" key="3">
    <source>
        <dbReference type="ARBA" id="ARBA00022763"/>
    </source>
</evidence>
<comment type="subcellular location">
    <subcellularLocation>
        <location evidence="1 8">Nucleus</location>
    </subcellularLocation>
</comment>
<organism evidence="10">
    <name type="scientific">Amphora coffeiformis</name>
    <dbReference type="NCBI Taxonomy" id="265554"/>
    <lineage>
        <taxon>Eukaryota</taxon>
        <taxon>Sar</taxon>
        <taxon>Stramenopiles</taxon>
        <taxon>Ochrophyta</taxon>
        <taxon>Bacillariophyta</taxon>
        <taxon>Bacillariophyceae</taxon>
        <taxon>Bacillariophycidae</taxon>
        <taxon>Thalassiophysales</taxon>
        <taxon>Catenulaceae</taxon>
        <taxon>Amphora</taxon>
    </lineage>
</organism>
<dbReference type="EMBL" id="HBIM01009774">
    <property type="protein sequence ID" value="CAE0410809.1"/>
    <property type="molecule type" value="Transcribed_RNA"/>
</dbReference>
<gene>
    <name evidence="10" type="ORF">ACOF00016_LOCUS8245</name>
</gene>
<dbReference type="Pfam" id="PF18307">
    <property type="entry name" value="Tfb2_C"/>
    <property type="match status" value="1"/>
</dbReference>
<dbReference type="GO" id="GO:0006289">
    <property type="term" value="P:nucleotide-excision repair"/>
    <property type="evidence" value="ECO:0007669"/>
    <property type="project" value="InterPro"/>
</dbReference>
<proteinExistence type="inferred from homology"/>
<dbReference type="PANTHER" id="PTHR13152:SF0">
    <property type="entry name" value="GENERAL TRANSCRIPTION FACTOR IIH SUBUNIT 4"/>
    <property type="match status" value="1"/>
</dbReference>
<dbReference type="AlphaFoldDB" id="A0A7S3L8N3"/>
<keyword evidence="5 8" id="KW-0804">Transcription</keyword>
<evidence type="ECO:0000256" key="4">
    <source>
        <dbReference type="ARBA" id="ARBA00023015"/>
    </source>
</evidence>
<keyword evidence="6 8" id="KW-0234">DNA repair</keyword>
<evidence type="ECO:0000256" key="7">
    <source>
        <dbReference type="ARBA" id="ARBA00023242"/>
    </source>
</evidence>
<dbReference type="Pfam" id="PF03849">
    <property type="entry name" value="Tfb2"/>
    <property type="match status" value="1"/>
</dbReference>
<dbReference type="GO" id="GO:0000439">
    <property type="term" value="C:transcription factor TFIIH core complex"/>
    <property type="evidence" value="ECO:0007669"/>
    <property type="project" value="InterPro"/>
</dbReference>
<keyword evidence="4 8" id="KW-0805">Transcription regulation</keyword>